<evidence type="ECO:0000256" key="5">
    <source>
        <dbReference type="ARBA" id="ARBA00023242"/>
    </source>
</evidence>
<keyword evidence="8" id="KW-1185">Reference proteome</keyword>
<gene>
    <name evidence="7" type="ORF">ECRASSUSDP1_LOCUS4007</name>
</gene>
<accession>A0AAD1U9N1</accession>
<feature type="domain" description="AP2/ERF" evidence="6">
    <location>
        <begin position="178"/>
        <end position="237"/>
    </location>
</feature>
<evidence type="ECO:0000259" key="6">
    <source>
        <dbReference type="PROSITE" id="PS51032"/>
    </source>
</evidence>
<organism evidence="7 8">
    <name type="scientific">Euplotes crassus</name>
    <dbReference type="NCBI Taxonomy" id="5936"/>
    <lineage>
        <taxon>Eukaryota</taxon>
        <taxon>Sar</taxon>
        <taxon>Alveolata</taxon>
        <taxon>Ciliophora</taxon>
        <taxon>Intramacronucleata</taxon>
        <taxon>Spirotrichea</taxon>
        <taxon>Hypotrichia</taxon>
        <taxon>Euplotida</taxon>
        <taxon>Euplotidae</taxon>
        <taxon>Moneuplotes</taxon>
    </lineage>
</organism>
<proteinExistence type="predicted"/>
<evidence type="ECO:0000256" key="2">
    <source>
        <dbReference type="ARBA" id="ARBA00023015"/>
    </source>
</evidence>
<evidence type="ECO:0000256" key="3">
    <source>
        <dbReference type="ARBA" id="ARBA00023125"/>
    </source>
</evidence>
<protein>
    <recommendedName>
        <fullName evidence="6">AP2/ERF domain-containing protein</fullName>
    </recommendedName>
</protein>
<reference evidence="7" key="1">
    <citation type="submission" date="2023-07" db="EMBL/GenBank/DDBJ databases">
        <authorList>
            <consortium name="AG Swart"/>
            <person name="Singh M."/>
            <person name="Singh A."/>
            <person name="Seah K."/>
            <person name="Emmerich C."/>
        </authorList>
    </citation>
    <scope>NUCLEOTIDE SEQUENCE</scope>
    <source>
        <strain evidence="7">DP1</strain>
    </source>
</reference>
<name>A0AAD1U9N1_EUPCR</name>
<dbReference type="GO" id="GO:0005634">
    <property type="term" value="C:nucleus"/>
    <property type="evidence" value="ECO:0007669"/>
    <property type="project" value="UniProtKB-SubCell"/>
</dbReference>
<dbReference type="InterPro" id="IPR001471">
    <property type="entry name" value="AP2/ERF_dom"/>
</dbReference>
<evidence type="ECO:0000256" key="4">
    <source>
        <dbReference type="ARBA" id="ARBA00023163"/>
    </source>
</evidence>
<dbReference type="PROSITE" id="PS51032">
    <property type="entry name" value="AP2_ERF"/>
    <property type="match status" value="1"/>
</dbReference>
<evidence type="ECO:0000256" key="1">
    <source>
        <dbReference type="ARBA" id="ARBA00004123"/>
    </source>
</evidence>
<evidence type="ECO:0000313" key="7">
    <source>
        <dbReference type="EMBL" id="CAI2362681.1"/>
    </source>
</evidence>
<keyword evidence="5" id="KW-0539">Nucleus</keyword>
<dbReference type="GO" id="GO:0003677">
    <property type="term" value="F:DNA binding"/>
    <property type="evidence" value="ECO:0007669"/>
    <property type="project" value="UniProtKB-KW"/>
</dbReference>
<dbReference type="SUPFAM" id="SSF54171">
    <property type="entry name" value="DNA-binding domain"/>
    <property type="match status" value="1"/>
</dbReference>
<dbReference type="AlphaFoldDB" id="A0AAD1U9N1"/>
<dbReference type="InterPro" id="IPR016177">
    <property type="entry name" value="DNA-bd_dom_sf"/>
</dbReference>
<comment type="caution">
    <text evidence="7">The sequence shown here is derived from an EMBL/GenBank/DDBJ whole genome shotgun (WGS) entry which is preliminary data.</text>
</comment>
<dbReference type="GO" id="GO:0003700">
    <property type="term" value="F:DNA-binding transcription factor activity"/>
    <property type="evidence" value="ECO:0007669"/>
    <property type="project" value="InterPro"/>
</dbReference>
<dbReference type="Proteomes" id="UP001295684">
    <property type="component" value="Unassembled WGS sequence"/>
</dbReference>
<dbReference type="EMBL" id="CAMPGE010003834">
    <property type="protein sequence ID" value="CAI2362681.1"/>
    <property type="molecule type" value="Genomic_DNA"/>
</dbReference>
<sequence>MSSRFGQRTALSSSQLVSKVLQITHISEMGCSEWSDQNQLIFKSLMHTLLSSYETRESLACRTRDHHMARGFPYFKVQCVKPLNKMCCEIEKESYRLFEIPCLTKTESKQNKTRLSNEKELDNSPIARRISSKPTFEQKRYKNRHALLGKLLKSLQDQVVIKGNPKRNLKAFSVQNEDFRGSRYRGVSKNKGKWQMTLTLNNKRVYKGCFRTEIEAARKYDQLSIQNFGLKAKANLSYTKEEILAIIGDDPVQEEELL</sequence>
<evidence type="ECO:0000313" key="8">
    <source>
        <dbReference type="Proteomes" id="UP001295684"/>
    </source>
</evidence>
<keyword evidence="4" id="KW-0804">Transcription</keyword>
<keyword evidence="2" id="KW-0805">Transcription regulation</keyword>
<dbReference type="Gene3D" id="3.30.730.10">
    <property type="entry name" value="AP2/ERF domain"/>
    <property type="match status" value="1"/>
</dbReference>
<keyword evidence="3" id="KW-0238">DNA-binding</keyword>
<dbReference type="InterPro" id="IPR036955">
    <property type="entry name" value="AP2/ERF_dom_sf"/>
</dbReference>
<comment type="subcellular location">
    <subcellularLocation>
        <location evidence="1">Nucleus</location>
    </subcellularLocation>
</comment>